<dbReference type="SUPFAM" id="SSF55729">
    <property type="entry name" value="Acyl-CoA N-acyltransferases (Nat)"/>
    <property type="match status" value="1"/>
</dbReference>
<dbReference type="Pfam" id="PF00583">
    <property type="entry name" value="Acetyltransf_1"/>
    <property type="match status" value="1"/>
</dbReference>
<evidence type="ECO:0000313" key="3">
    <source>
        <dbReference type="Proteomes" id="UP000054537"/>
    </source>
</evidence>
<dbReference type="AlphaFoldDB" id="A0A0A6UL80"/>
<dbReference type="STRING" id="1869.MB27_13720"/>
<proteinExistence type="predicted"/>
<organism evidence="2 3">
    <name type="scientific">Actinoplanes utahensis</name>
    <dbReference type="NCBI Taxonomy" id="1869"/>
    <lineage>
        <taxon>Bacteria</taxon>
        <taxon>Bacillati</taxon>
        <taxon>Actinomycetota</taxon>
        <taxon>Actinomycetes</taxon>
        <taxon>Micromonosporales</taxon>
        <taxon>Micromonosporaceae</taxon>
        <taxon>Actinoplanes</taxon>
    </lineage>
</organism>
<dbReference type="InterPro" id="IPR016181">
    <property type="entry name" value="Acyl_CoA_acyltransferase"/>
</dbReference>
<dbReference type="CDD" id="cd04301">
    <property type="entry name" value="NAT_SF"/>
    <property type="match status" value="1"/>
</dbReference>
<evidence type="ECO:0000259" key="1">
    <source>
        <dbReference type="PROSITE" id="PS51186"/>
    </source>
</evidence>
<accession>A0A0A6UL80</accession>
<reference evidence="2 3" key="1">
    <citation type="submission" date="2014-10" db="EMBL/GenBank/DDBJ databases">
        <title>Draft genome sequence of Actinoplanes utahensis NRRL 12052.</title>
        <authorList>
            <person name="Velasco-Bucheli B."/>
            <person name="del Cerro C."/>
            <person name="Hormigo D."/>
            <person name="Garcia J.L."/>
            <person name="Acebal C."/>
            <person name="Arroyo M."/>
            <person name="de la Mata I."/>
        </authorList>
    </citation>
    <scope>NUCLEOTIDE SEQUENCE [LARGE SCALE GENOMIC DNA]</scope>
    <source>
        <strain evidence="2 3">NRRL 12052</strain>
    </source>
</reference>
<dbReference type="GO" id="GO:0016747">
    <property type="term" value="F:acyltransferase activity, transferring groups other than amino-acyl groups"/>
    <property type="evidence" value="ECO:0007669"/>
    <property type="project" value="InterPro"/>
</dbReference>
<dbReference type="InterPro" id="IPR000182">
    <property type="entry name" value="GNAT_dom"/>
</dbReference>
<evidence type="ECO:0000313" key="2">
    <source>
        <dbReference type="EMBL" id="KHD76875.1"/>
    </source>
</evidence>
<feature type="domain" description="N-acetyltransferase" evidence="1">
    <location>
        <begin position="64"/>
        <end position="199"/>
    </location>
</feature>
<keyword evidence="3" id="KW-1185">Reference proteome</keyword>
<dbReference type="Gene3D" id="3.40.630.30">
    <property type="match status" value="1"/>
</dbReference>
<name>A0A0A6UL80_ACTUT</name>
<dbReference type="EMBL" id="JRTT01000014">
    <property type="protein sequence ID" value="KHD76875.1"/>
    <property type="molecule type" value="Genomic_DNA"/>
</dbReference>
<comment type="caution">
    <text evidence="2">The sequence shown here is derived from an EMBL/GenBank/DDBJ whole genome shotgun (WGS) entry which is preliminary data.</text>
</comment>
<dbReference type="Proteomes" id="UP000054537">
    <property type="component" value="Unassembled WGS sequence"/>
</dbReference>
<sequence>MAWGLGWTTSRGGGPPVPVPGGWYAEVNLPGHSERHILHTWDADRLAAIEPRPGGWIKVVGTRDDLRAALPDQWVIDEDGHLMTTVLRPAEVETPDGYRIEITTDGPVVKAAAHHTSGDVAATAYLAPGGGFGIVDRVETSPDHRRRGLGTAVMTALQSHGAEAGLSRGLLLATDAGRALYETLGWTHRALVVTARVPD</sequence>
<gene>
    <name evidence="2" type="ORF">MB27_13720</name>
</gene>
<protein>
    <recommendedName>
        <fullName evidence="1">N-acetyltransferase domain-containing protein</fullName>
    </recommendedName>
</protein>
<dbReference type="eggNOG" id="COG3393">
    <property type="taxonomic scope" value="Bacteria"/>
</dbReference>
<dbReference type="PROSITE" id="PS51186">
    <property type="entry name" value="GNAT"/>
    <property type="match status" value="1"/>
</dbReference>